<organism evidence="5 6">
    <name type="scientific">Streptomyces mooreae</name>
    <dbReference type="NCBI Taxonomy" id="3075523"/>
    <lineage>
        <taxon>Bacteria</taxon>
        <taxon>Bacillati</taxon>
        <taxon>Actinomycetota</taxon>
        <taxon>Actinomycetes</taxon>
        <taxon>Kitasatosporales</taxon>
        <taxon>Streptomycetaceae</taxon>
        <taxon>Streptomyces</taxon>
    </lineage>
</organism>
<keyword evidence="6" id="KW-1185">Reference proteome</keyword>
<comment type="caution">
    <text evidence="5">The sequence shown here is derived from an EMBL/GenBank/DDBJ whole genome shotgun (WGS) entry which is preliminary data.</text>
</comment>
<evidence type="ECO:0000256" key="2">
    <source>
        <dbReference type="SAM" id="MobiDB-lite"/>
    </source>
</evidence>
<sequence>MITRTPSDAPTDPPTDQPSDTPPDAPCGARPDAAADVRELRRFNRFYTNLIGALDYGRHLYTPFTLTEARVLYEVANHPRVDAADLRASLSLDAGYLSRLLGKFEDRELITRGRSEQDSRRQRITLTEDGREAAGLLEERSQDAAGTLLRRLPTADRARLVEAMRTVRTLLDEDAERPGEGAKHSGEGTERPGTGTEHPGKAVEQAGTGTEPPGEGARQPCGDRAPGVALRTSRPGDLGWMVERNAALYAAEYGFDLSYEALVARIVAEYAEDFDPRWDRTWIAELGGQRVGAVMCVRDGRPGVARLRLLLVEPDARGHGAGRQLVDSCIEFAREAGYGEMVLWTNSVLASARTLYQRAGFELVAESPHHSFGQDLVGQDWRLTL</sequence>
<evidence type="ECO:0000313" key="6">
    <source>
        <dbReference type="Proteomes" id="UP001180551"/>
    </source>
</evidence>
<dbReference type="InterPro" id="IPR016181">
    <property type="entry name" value="Acyl_CoA_acyltransferase"/>
</dbReference>
<feature type="domain" description="HTH marR-type" evidence="3">
    <location>
        <begin position="33"/>
        <end position="169"/>
    </location>
</feature>
<dbReference type="Proteomes" id="UP001180551">
    <property type="component" value="Unassembled WGS sequence"/>
</dbReference>
<accession>A0ABU2TFA7</accession>
<dbReference type="PANTHER" id="PTHR13947:SF37">
    <property type="entry name" value="LD18367P"/>
    <property type="match status" value="1"/>
</dbReference>
<dbReference type="PROSITE" id="PS51186">
    <property type="entry name" value="GNAT"/>
    <property type="match status" value="1"/>
</dbReference>
<dbReference type="Pfam" id="PF12802">
    <property type="entry name" value="MarR_2"/>
    <property type="match status" value="1"/>
</dbReference>
<dbReference type="SUPFAM" id="SSF46785">
    <property type="entry name" value="Winged helix' DNA-binding domain"/>
    <property type="match status" value="1"/>
</dbReference>
<proteinExistence type="predicted"/>
<gene>
    <name evidence="5" type="ORF">RM550_28275</name>
</gene>
<feature type="compositionally biased region" description="Pro residues" evidence="2">
    <location>
        <begin position="11"/>
        <end position="25"/>
    </location>
</feature>
<feature type="compositionally biased region" description="Low complexity" evidence="2">
    <location>
        <begin position="1"/>
        <end position="10"/>
    </location>
</feature>
<dbReference type="CDD" id="cd04301">
    <property type="entry name" value="NAT_SF"/>
    <property type="match status" value="1"/>
</dbReference>
<dbReference type="InterPro" id="IPR000182">
    <property type="entry name" value="GNAT_dom"/>
</dbReference>
<keyword evidence="1 5" id="KW-0808">Transferase</keyword>
<dbReference type="InterPro" id="IPR050769">
    <property type="entry name" value="NAT_camello-type"/>
</dbReference>
<feature type="compositionally biased region" description="Basic and acidic residues" evidence="2">
    <location>
        <begin position="176"/>
        <end position="190"/>
    </location>
</feature>
<evidence type="ECO:0000259" key="4">
    <source>
        <dbReference type="PROSITE" id="PS51186"/>
    </source>
</evidence>
<reference evidence="5" key="1">
    <citation type="submission" date="2024-05" db="EMBL/GenBank/DDBJ databases">
        <title>30 novel species of actinomycetes from the DSMZ collection.</title>
        <authorList>
            <person name="Nouioui I."/>
        </authorList>
    </citation>
    <scope>NUCLEOTIDE SEQUENCE</scope>
    <source>
        <strain evidence="5">DSM 41527</strain>
    </source>
</reference>
<protein>
    <submittedName>
        <fullName evidence="5">GNAT family N-acetyltransferase</fullName>
        <ecNumber evidence="5">2.3.1.-</ecNumber>
    </submittedName>
</protein>
<dbReference type="SMART" id="SM00347">
    <property type="entry name" value="HTH_MARR"/>
    <property type="match status" value="1"/>
</dbReference>
<feature type="region of interest" description="Disordered" evidence="2">
    <location>
        <begin position="170"/>
        <end position="235"/>
    </location>
</feature>
<dbReference type="EC" id="2.3.1.-" evidence="5"/>
<dbReference type="Pfam" id="PF00583">
    <property type="entry name" value="Acetyltransf_1"/>
    <property type="match status" value="1"/>
</dbReference>
<feature type="region of interest" description="Disordered" evidence="2">
    <location>
        <begin position="1"/>
        <end position="31"/>
    </location>
</feature>
<name>A0ABU2TFA7_9ACTN</name>
<dbReference type="PROSITE" id="PS50995">
    <property type="entry name" value="HTH_MARR_2"/>
    <property type="match status" value="1"/>
</dbReference>
<dbReference type="Gene3D" id="1.10.10.10">
    <property type="entry name" value="Winged helix-like DNA-binding domain superfamily/Winged helix DNA-binding domain"/>
    <property type="match status" value="1"/>
</dbReference>
<dbReference type="InterPro" id="IPR036388">
    <property type="entry name" value="WH-like_DNA-bd_sf"/>
</dbReference>
<evidence type="ECO:0000259" key="3">
    <source>
        <dbReference type="PROSITE" id="PS50995"/>
    </source>
</evidence>
<keyword evidence="5" id="KW-0012">Acyltransferase</keyword>
<dbReference type="InterPro" id="IPR036390">
    <property type="entry name" value="WH_DNA-bd_sf"/>
</dbReference>
<evidence type="ECO:0000256" key="1">
    <source>
        <dbReference type="ARBA" id="ARBA00022679"/>
    </source>
</evidence>
<dbReference type="PANTHER" id="PTHR13947">
    <property type="entry name" value="GNAT FAMILY N-ACETYLTRANSFERASE"/>
    <property type="match status" value="1"/>
</dbReference>
<feature type="domain" description="N-acetyltransferase" evidence="4">
    <location>
        <begin position="241"/>
        <end position="385"/>
    </location>
</feature>
<evidence type="ECO:0000313" key="5">
    <source>
        <dbReference type="EMBL" id="MDT0459565.1"/>
    </source>
</evidence>
<dbReference type="GO" id="GO:0016746">
    <property type="term" value="F:acyltransferase activity"/>
    <property type="evidence" value="ECO:0007669"/>
    <property type="project" value="UniProtKB-KW"/>
</dbReference>
<dbReference type="InterPro" id="IPR000835">
    <property type="entry name" value="HTH_MarR-typ"/>
</dbReference>
<dbReference type="SUPFAM" id="SSF55729">
    <property type="entry name" value="Acyl-CoA N-acyltransferases (Nat)"/>
    <property type="match status" value="1"/>
</dbReference>
<dbReference type="EMBL" id="JAVRFE010000046">
    <property type="protein sequence ID" value="MDT0459565.1"/>
    <property type="molecule type" value="Genomic_DNA"/>
</dbReference>
<dbReference type="RefSeq" id="WP_311626583.1">
    <property type="nucleotide sequence ID" value="NZ_JAVRFE010000046.1"/>
</dbReference>
<dbReference type="Gene3D" id="3.40.630.30">
    <property type="match status" value="1"/>
</dbReference>